<gene>
    <name evidence="2" type="ORF">ABID56_000078</name>
</gene>
<keyword evidence="3" id="KW-1185">Reference proteome</keyword>
<keyword evidence="1" id="KW-1133">Transmembrane helix</keyword>
<dbReference type="PROSITE" id="PS51257">
    <property type="entry name" value="PROKAR_LIPOPROTEIN"/>
    <property type="match status" value="1"/>
</dbReference>
<evidence type="ECO:0000256" key="1">
    <source>
        <dbReference type="SAM" id="Phobius"/>
    </source>
</evidence>
<evidence type="ECO:0000313" key="3">
    <source>
        <dbReference type="Proteomes" id="UP001549167"/>
    </source>
</evidence>
<evidence type="ECO:0000313" key="2">
    <source>
        <dbReference type="EMBL" id="MET3681999.1"/>
    </source>
</evidence>
<reference evidence="2 3" key="1">
    <citation type="submission" date="2024-06" db="EMBL/GenBank/DDBJ databases">
        <title>Genomic Encyclopedia of Type Strains, Phase IV (KMG-IV): sequencing the most valuable type-strain genomes for metagenomic binning, comparative biology and taxonomic classification.</title>
        <authorList>
            <person name="Goeker M."/>
        </authorList>
    </citation>
    <scope>NUCLEOTIDE SEQUENCE [LARGE SCALE GENOMIC DNA]</scope>
    <source>
        <strain evidence="2 3">DSM 23520</strain>
    </source>
</reference>
<accession>A0ABV2KRL7</accession>
<dbReference type="EMBL" id="JBEPMX010000001">
    <property type="protein sequence ID" value="MET3681999.1"/>
    <property type="molecule type" value="Genomic_DNA"/>
</dbReference>
<dbReference type="Pfam" id="PF17259">
    <property type="entry name" value="DUF5325"/>
    <property type="match status" value="1"/>
</dbReference>
<sequence length="59" mass="6795">MKYETKMLLLAIVIVSCYIATAIVISERNYGLMALFFFSGLALMGYGFKLKRAYMREDE</sequence>
<feature type="transmembrane region" description="Helical" evidence="1">
    <location>
        <begin position="7"/>
        <end position="25"/>
    </location>
</feature>
<protein>
    <submittedName>
        <fullName evidence="2">Uncharacterized protein</fullName>
    </submittedName>
</protein>
<dbReference type="Proteomes" id="UP001549167">
    <property type="component" value="Unassembled WGS sequence"/>
</dbReference>
<keyword evidence="1" id="KW-0472">Membrane</keyword>
<comment type="caution">
    <text evidence="2">The sequence shown here is derived from an EMBL/GenBank/DDBJ whole genome shotgun (WGS) entry which is preliminary data.</text>
</comment>
<proteinExistence type="predicted"/>
<keyword evidence="1" id="KW-0812">Transmembrane</keyword>
<organism evidence="2 3">
    <name type="scientific">Alkalibacillus flavidus</name>
    <dbReference type="NCBI Taxonomy" id="546021"/>
    <lineage>
        <taxon>Bacteria</taxon>
        <taxon>Bacillati</taxon>
        <taxon>Bacillota</taxon>
        <taxon>Bacilli</taxon>
        <taxon>Bacillales</taxon>
        <taxon>Bacillaceae</taxon>
        <taxon>Alkalibacillus</taxon>
    </lineage>
</organism>
<name>A0ABV2KRL7_9BACI</name>
<dbReference type="InterPro" id="IPR035211">
    <property type="entry name" value="DUF5325"/>
</dbReference>
<dbReference type="RefSeq" id="WP_354218346.1">
    <property type="nucleotide sequence ID" value="NZ_JBEPMX010000001.1"/>
</dbReference>
<feature type="transmembrane region" description="Helical" evidence="1">
    <location>
        <begin position="31"/>
        <end position="48"/>
    </location>
</feature>